<accession>A0A6A2W2C5</accession>
<comment type="caution">
    <text evidence="2">The sequence shown here is derived from an EMBL/GenBank/DDBJ whole genome shotgun (WGS) entry which is preliminary data.</text>
</comment>
<protein>
    <recommendedName>
        <fullName evidence="4">TIGR02646 family protein</fullName>
    </recommendedName>
</protein>
<dbReference type="Proteomes" id="UP000440041">
    <property type="component" value="Unassembled WGS sequence"/>
</dbReference>
<feature type="compositionally biased region" description="Basic and acidic residues" evidence="1">
    <location>
        <begin position="72"/>
        <end position="94"/>
    </location>
</feature>
<gene>
    <name evidence="2" type="ORF">DSM100238_0660</name>
</gene>
<keyword evidence="3" id="KW-1185">Reference proteome</keyword>
<name>A0A6A2W2C5_9BIFI</name>
<dbReference type="AlphaFoldDB" id="A0A6A2W2C5"/>
<feature type="region of interest" description="Disordered" evidence="1">
    <location>
        <begin position="67"/>
        <end position="94"/>
    </location>
</feature>
<proteinExistence type="predicted"/>
<evidence type="ECO:0000313" key="3">
    <source>
        <dbReference type="Proteomes" id="UP000440041"/>
    </source>
</evidence>
<reference evidence="2 3" key="1">
    <citation type="submission" date="2019-09" db="EMBL/GenBank/DDBJ databases">
        <title>Characterization of the phylogenetic diversity of two novel species belonging to the genus Bifidobacterium: Bifidobacterium cebidarum sp. nov. and Bifidobacterium leontopitheci sp. nov.</title>
        <authorList>
            <person name="Lugli G.A."/>
            <person name="Duranti S."/>
            <person name="Milani C."/>
            <person name="Turroni F."/>
            <person name="Ventura M."/>
        </authorList>
    </citation>
    <scope>NUCLEOTIDE SEQUENCE [LARGE SCALE GENOMIC DNA]</scope>
    <source>
        <strain evidence="2 3">DSM 100238</strain>
    </source>
</reference>
<evidence type="ECO:0000256" key="1">
    <source>
        <dbReference type="SAM" id="MobiDB-lite"/>
    </source>
</evidence>
<dbReference type="NCBIfam" id="TIGR02646">
    <property type="entry name" value="retron system putative HNH endonuclease"/>
    <property type="match status" value="1"/>
</dbReference>
<organism evidence="2 3">
    <name type="scientific">Bifidobacterium apri</name>
    <dbReference type="NCBI Taxonomy" id="1769423"/>
    <lineage>
        <taxon>Bacteria</taxon>
        <taxon>Bacillati</taxon>
        <taxon>Actinomycetota</taxon>
        <taxon>Actinomycetes</taxon>
        <taxon>Bifidobacteriales</taxon>
        <taxon>Bifidobacteriaceae</taxon>
        <taxon>Bifidobacterium</taxon>
    </lineage>
</organism>
<dbReference type="OrthoDB" id="9814961at2"/>
<dbReference type="EMBL" id="WBSO01000003">
    <property type="protein sequence ID" value="KAB8299626.1"/>
    <property type="molecule type" value="Genomic_DNA"/>
</dbReference>
<dbReference type="InterPro" id="IPR013467">
    <property type="entry name" value="HNH78-like"/>
</dbReference>
<evidence type="ECO:0000313" key="2">
    <source>
        <dbReference type="EMBL" id="KAB8299626.1"/>
    </source>
</evidence>
<sequence>MLYVDKTGGAPNIYVEAVGIMKVTPDTPQDYDHLPPEIKPPLLEDLTEKQHGLCVYCERRIHARENGSGSRAHIEHWHPRHSERGKHDSQAAKEDDKLSIEYRNMFACCDGATGDGEQCCDKKRKNIELHVDPAEEECRRRISYCPGSGHMRGADSDDGAEADITVLNLNERQLVANRKSYISEYLRRLFARCSGGSAKTRNELEKEKQRILALRQWPEYGGIILAMIDKRLRQYGG</sequence>
<evidence type="ECO:0008006" key="4">
    <source>
        <dbReference type="Google" id="ProtNLM"/>
    </source>
</evidence>